<dbReference type="Proteomes" id="UP000574067">
    <property type="component" value="Unassembled WGS sequence"/>
</dbReference>
<evidence type="ECO:0000256" key="4">
    <source>
        <dbReference type="ARBA" id="ARBA00022692"/>
    </source>
</evidence>
<keyword evidence="2" id="KW-0813">Transport</keyword>
<dbReference type="EMBL" id="JABBFW010000026">
    <property type="protein sequence ID" value="NML18022.1"/>
    <property type="molecule type" value="Genomic_DNA"/>
</dbReference>
<evidence type="ECO:0000256" key="1">
    <source>
        <dbReference type="ARBA" id="ARBA00004651"/>
    </source>
</evidence>
<protein>
    <submittedName>
        <fullName evidence="8">MFS transporter</fullName>
    </submittedName>
</protein>
<keyword evidence="6 7" id="KW-0472">Membrane</keyword>
<accession>A0A848FFG8</accession>
<dbReference type="GO" id="GO:0022857">
    <property type="term" value="F:transmembrane transporter activity"/>
    <property type="evidence" value="ECO:0007669"/>
    <property type="project" value="InterPro"/>
</dbReference>
<dbReference type="SUPFAM" id="SSF103473">
    <property type="entry name" value="MFS general substrate transporter"/>
    <property type="match status" value="1"/>
</dbReference>
<proteinExistence type="predicted"/>
<dbReference type="Gene3D" id="1.20.1250.20">
    <property type="entry name" value="MFS general substrate transporter like domains"/>
    <property type="match status" value="1"/>
</dbReference>
<keyword evidence="5 7" id="KW-1133">Transmembrane helix</keyword>
<evidence type="ECO:0000256" key="2">
    <source>
        <dbReference type="ARBA" id="ARBA00022448"/>
    </source>
</evidence>
<keyword evidence="3" id="KW-1003">Cell membrane</keyword>
<keyword evidence="4 7" id="KW-0812">Transmembrane</keyword>
<dbReference type="Pfam" id="PF07690">
    <property type="entry name" value="MFS_1"/>
    <property type="match status" value="1"/>
</dbReference>
<feature type="transmembrane region" description="Helical" evidence="7">
    <location>
        <begin position="382"/>
        <end position="402"/>
    </location>
</feature>
<evidence type="ECO:0000256" key="3">
    <source>
        <dbReference type="ARBA" id="ARBA00022475"/>
    </source>
</evidence>
<feature type="transmembrane region" description="Helical" evidence="7">
    <location>
        <begin position="165"/>
        <end position="185"/>
    </location>
</feature>
<organism evidence="8 9">
    <name type="scientific">Azohydromonas caseinilytica</name>
    <dbReference type="NCBI Taxonomy" id="2728836"/>
    <lineage>
        <taxon>Bacteria</taxon>
        <taxon>Pseudomonadati</taxon>
        <taxon>Pseudomonadota</taxon>
        <taxon>Betaproteobacteria</taxon>
        <taxon>Burkholderiales</taxon>
        <taxon>Sphaerotilaceae</taxon>
        <taxon>Azohydromonas</taxon>
    </lineage>
</organism>
<dbReference type="PANTHER" id="PTHR43266">
    <property type="entry name" value="MACROLIDE-EFFLUX PROTEIN"/>
    <property type="match status" value="1"/>
</dbReference>
<dbReference type="AlphaFoldDB" id="A0A848FFG8"/>
<sequence>MALINRGRANLALSAAAFAVSSAGSVLLHIVLAVTVYHRTGSGLMTALFVSLQWLPALLVVLVRSDWDHGLHPRTRWLLLDLVAAAMTLPLLLFIERDAYLPVALLLLLRGLVDHVNRINKTVAARVLFPKAKSAHYASFLQSSYHAGIGLAAVAGIFLAGQVELRLLVLLDAATYLVSAALIAFTRGVEAPPPAPQTPRRSLAARALEYRDALRGDRRLLACAVLPPLTATFFQGSYSALQPIFPIRGLGLDASAVSASYVLASVAIIAGSSGFALLCRKWQLYEREFSAVKLLVLLLSVLAAGFYILSVQTGHPAASAVAFFLMILVFEFVWMTGYTGIVAYAPKGQLGSVFGISFALGCFFASVLTGLIGLFLDRYGSHFSLLVSGLMAIYLAVLAFTLSGRAAVVPATASQ</sequence>
<dbReference type="GO" id="GO:0005886">
    <property type="term" value="C:plasma membrane"/>
    <property type="evidence" value="ECO:0007669"/>
    <property type="project" value="UniProtKB-SubCell"/>
</dbReference>
<reference evidence="8 9" key="1">
    <citation type="submission" date="2020-04" db="EMBL/GenBank/DDBJ databases">
        <title>Azohydromonas sp. isolated from soil.</title>
        <authorList>
            <person name="Dahal R.H."/>
        </authorList>
    </citation>
    <scope>NUCLEOTIDE SEQUENCE [LARGE SCALE GENOMIC DNA]</scope>
    <source>
        <strain evidence="8 9">G-1-1-14</strain>
    </source>
</reference>
<gene>
    <name evidence="8" type="ORF">HHL10_23920</name>
</gene>
<feature type="transmembrane region" description="Helical" evidence="7">
    <location>
        <begin position="43"/>
        <end position="63"/>
    </location>
</feature>
<feature type="transmembrane region" description="Helical" evidence="7">
    <location>
        <begin position="137"/>
        <end position="159"/>
    </location>
</feature>
<comment type="subcellular location">
    <subcellularLocation>
        <location evidence="1">Cell membrane</location>
        <topology evidence="1">Multi-pass membrane protein</topology>
    </subcellularLocation>
</comment>
<dbReference type="InterPro" id="IPR011701">
    <property type="entry name" value="MFS"/>
</dbReference>
<evidence type="ECO:0000256" key="5">
    <source>
        <dbReference type="ARBA" id="ARBA00022989"/>
    </source>
</evidence>
<feature type="transmembrane region" description="Helical" evidence="7">
    <location>
        <begin position="321"/>
        <end position="341"/>
    </location>
</feature>
<dbReference type="RefSeq" id="WP_169162925.1">
    <property type="nucleotide sequence ID" value="NZ_JABBFW010000026.1"/>
</dbReference>
<evidence type="ECO:0000256" key="6">
    <source>
        <dbReference type="ARBA" id="ARBA00023136"/>
    </source>
</evidence>
<feature type="transmembrane region" description="Helical" evidence="7">
    <location>
        <begin position="291"/>
        <end position="309"/>
    </location>
</feature>
<feature type="transmembrane region" description="Helical" evidence="7">
    <location>
        <begin position="258"/>
        <end position="279"/>
    </location>
</feature>
<dbReference type="PANTHER" id="PTHR43266:SF2">
    <property type="entry name" value="MAJOR FACILITATOR SUPERFAMILY (MFS) PROFILE DOMAIN-CONTAINING PROTEIN"/>
    <property type="match status" value="1"/>
</dbReference>
<keyword evidence="9" id="KW-1185">Reference proteome</keyword>
<feature type="transmembrane region" description="Helical" evidence="7">
    <location>
        <begin position="75"/>
        <end position="93"/>
    </location>
</feature>
<feature type="transmembrane region" description="Helical" evidence="7">
    <location>
        <begin position="353"/>
        <end position="376"/>
    </location>
</feature>
<evidence type="ECO:0000256" key="7">
    <source>
        <dbReference type="SAM" id="Phobius"/>
    </source>
</evidence>
<evidence type="ECO:0000313" key="9">
    <source>
        <dbReference type="Proteomes" id="UP000574067"/>
    </source>
</evidence>
<name>A0A848FFG8_9BURK</name>
<dbReference type="InterPro" id="IPR036259">
    <property type="entry name" value="MFS_trans_sf"/>
</dbReference>
<comment type="caution">
    <text evidence="8">The sequence shown here is derived from an EMBL/GenBank/DDBJ whole genome shotgun (WGS) entry which is preliminary data.</text>
</comment>
<evidence type="ECO:0000313" key="8">
    <source>
        <dbReference type="EMBL" id="NML18022.1"/>
    </source>
</evidence>